<dbReference type="OrthoDB" id="410381at2759"/>
<dbReference type="AlphaFoldDB" id="A0A9Q0Y8H7"/>
<name>A0A9Q0Y8H7_HOLLE</name>
<organism evidence="2 3">
    <name type="scientific">Holothuria leucospilota</name>
    <name type="common">Black long sea cucumber</name>
    <name type="synonym">Mertensiothuria leucospilota</name>
    <dbReference type="NCBI Taxonomy" id="206669"/>
    <lineage>
        <taxon>Eukaryota</taxon>
        <taxon>Metazoa</taxon>
        <taxon>Echinodermata</taxon>
        <taxon>Eleutherozoa</taxon>
        <taxon>Echinozoa</taxon>
        <taxon>Holothuroidea</taxon>
        <taxon>Aspidochirotacea</taxon>
        <taxon>Aspidochirotida</taxon>
        <taxon>Holothuriidae</taxon>
        <taxon>Holothuria</taxon>
    </lineage>
</organism>
<comment type="caution">
    <text evidence="2">The sequence shown here is derived from an EMBL/GenBank/DDBJ whole genome shotgun (WGS) entry which is preliminary data.</text>
</comment>
<dbReference type="SUPFAM" id="SSF56219">
    <property type="entry name" value="DNase I-like"/>
    <property type="match status" value="1"/>
</dbReference>
<dbReference type="Gene3D" id="3.60.10.10">
    <property type="entry name" value="Endonuclease/exonuclease/phosphatase"/>
    <property type="match status" value="1"/>
</dbReference>
<evidence type="ECO:0000313" key="3">
    <source>
        <dbReference type="Proteomes" id="UP001152320"/>
    </source>
</evidence>
<dbReference type="GO" id="GO:0003824">
    <property type="term" value="F:catalytic activity"/>
    <property type="evidence" value="ECO:0007669"/>
    <property type="project" value="InterPro"/>
</dbReference>
<feature type="domain" description="Reverse transcriptase" evidence="1">
    <location>
        <begin position="392"/>
        <end position="666"/>
    </location>
</feature>
<dbReference type="PROSITE" id="PS50878">
    <property type="entry name" value="RT_POL"/>
    <property type="match status" value="1"/>
</dbReference>
<dbReference type="Pfam" id="PF14529">
    <property type="entry name" value="Exo_endo_phos_2"/>
    <property type="match status" value="1"/>
</dbReference>
<keyword evidence="3" id="KW-1185">Reference proteome</keyword>
<sequence length="864" mass="99330">MDDSVESICVEVKFKATAPILIYSVYRPPNSPVSFFNSFSEMLSKASREKKEVVTLGDLNCNVDPSVRDVNARHLRFITDLYQLENIIEIPTRVSETSSTVIDLILTTMKERHKETKVYVTNISDHFLIATVVGTKTQINNSSNYIVYRNFSKLNENSFRNDLQSSGFDDIFSCNNVDHAWKLWWNKFMKVVDIHAPKRSKRVRSRPCPWLSQNLVKMMNERDFYHKKALTTKLPLDWEHYKELRNRVNMEFKWSKKNFLRTKIAKNKNGEDVWNCLKLLIPSNKKSLPANINYGTETFESSNDIANAFNDYFGKIALDIVNHNDEHVHSDFMLPSGPSQMFFLPHVSEEFVMKEVLSMSPGKSTGLDEIGCKVLKTALPVILSSLTYIINLSLKEGVFPQEWKHAKVTPIFKKGDVHDICNYRPISVLPIVSKIIERAVHKALYEYLSKNKLLCDNQSGFRPAHSCETALINMVDTWLENIDKGLYTGIILIDLSKAFDTVNHDILLNKLKVYGCSNHALTWFTSYLSDRKQSVQIKNMLSKCSDIKIGVPQGSILGPLLFTLYINDLPNVLRYGRVDMYADDTTLSVSGGNINDIERKLTVDMAEITKWINKNKLALNVAKTKCMLLTSSQRRRFLDRGGDLHIEINNTRIECVDKVKCLGVMIDKDLLFHEHVSSVSSNCLKKIGLLKKSSSLLDSHHLSMLYNAFILPHLNFCSTVWADKHKGDTSKLSSIQRRCARIISGAEWDTPSSRILNELRWIPIDEQFFFNRSIMMYKILNDISPPYLKRNFTKLQNVHPYCTRRAKQDLVLPRCRTSLYAKSFTVRGTTSWNSINDEIRNSKSVETFKRRPRQDILSKYVLSN</sequence>
<dbReference type="InterPro" id="IPR005135">
    <property type="entry name" value="Endo/exonuclease/phosphatase"/>
</dbReference>
<dbReference type="EMBL" id="JAIZAY010001492">
    <property type="protein sequence ID" value="KAJ8017557.1"/>
    <property type="molecule type" value="Genomic_DNA"/>
</dbReference>
<accession>A0A9Q0Y8H7</accession>
<dbReference type="InterPro" id="IPR000477">
    <property type="entry name" value="RT_dom"/>
</dbReference>
<dbReference type="PANTHER" id="PTHR33332">
    <property type="entry name" value="REVERSE TRANSCRIPTASE DOMAIN-CONTAINING PROTEIN"/>
    <property type="match status" value="1"/>
</dbReference>
<protein>
    <recommendedName>
        <fullName evidence="1">Reverse transcriptase domain-containing protein</fullName>
    </recommendedName>
</protein>
<evidence type="ECO:0000313" key="2">
    <source>
        <dbReference type="EMBL" id="KAJ8017557.1"/>
    </source>
</evidence>
<dbReference type="InterPro" id="IPR043502">
    <property type="entry name" value="DNA/RNA_pol_sf"/>
</dbReference>
<dbReference type="SUPFAM" id="SSF56672">
    <property type="entry name" value="DNA/RNA polymerases"/>
    <property type="match status" value="1"/>
</dbReference>
<proteinExistence type="predicted"/>
<reference evidence="2" key="1">
    <citation type="submission" date="2021-10" db="EMBL/GenBank/DDBJ databases">
        <title>Tropical sea cucumber genome reveals ecological adaptation and Cuvierian tubules defense mechanism.</title>
        <authorList>
            <person name="Chen T."/>
        </authorList>
    </citation>
    <scope>NUCLEOTIDE SEQUENCE</scope>
    <source>
        <strain evidence="2">Nanhai2018</strain>
        <tissue evidence="2">Muscle</tissue>
    </source>
</reference>
<gene>
    <name evidence="2" type="ORF">HOLleu_44948</name>
</gene>
<dbReference type="CDD" id="cd01650">
    <property type="entry name" value="RT_nLTR_like"/>
    <property type="match status" value="1"/>
</dbReference>
<dbReference type="Pfam" id="PF00078">
    <property type="entry name" value="RVT_1"/>
    <property type="match status" value="1"/>
</dbReference>
<evidence type="ECO:0000259" key="1">
    <source>
        <dbReference type="PROSITE" id="PS50878"/>
    </source>
</evidence>
<dbReference type="Proteomes" id="UP001152320">
    <property type="component" value="Unassembled WGS sequence"/>
</dbReference>
<dbReference type="InterPro" id="IPR036691">
    <property type="entry name" value="Endo/exonu/phosph_ase_sf"/>
</dbReference>